<dbReference type="Proteomes" id="UP001177021">
    <property type="component" value="Unassembled WGS sequence"/>
</dbReference>
<gene>
    <name evidence="1" type="ORF">MILVUS5_LOCUS10615</name>
</gene>
<comment type="caution">
    <text evidence="1">The sequence shown here is derived from an EMBL/GenBank/DDBJ whole genome shotgun (WGS) entry which is preliminary data.</text>
</comment>
<organism evidence="1 2">
    <name type="scientific">Trifolium pratense</name>
    <name type="common">Red clover</name>
    <dbReference type="NCBI Taxonomy" id="57577"/>
    <lineage>
        <taxon>Eukaryota</taxon>
        <taxon>Viridiplantae</taxon>
        <taxon>Streptophyta</taxon>
        <taxon>Embryophyta</taxon>
        <taxon>Tracheophyta</taxon>
        <taxon>Spermatophyta</taxon>
        <taxon>Magnoliopsida</taxon>
        <taxon>eudicotyledons</taxon>
        <taxon>Gunneridae</taxon>
        <taxon>Pentapetalae</taxon>
        <taxon>rosids</taxon>
        <taxon>fabids</taxon>
        <taxon>Fabales</taxon>
        <taxon>Fabaceae</taxon>
        <taxon>Papilionoideae</taxon>
        <taxon>50 kb inversion clade</taxon>
        <taxon>NPAAA clade</taxon>
        <taxon>Hologalegina</taxon>
        <taxon>IRL clade</taxon>
        <taxon>Trifolieae</taxon>
        <taxon>Trifolium</taxon>
    </lineage>
</organism>
<proteinExistence type="predicted"/>
<sequence>MLSKIVNQLIDVVHFRDEYRDARRSIWHILVIFQAKNIVEIPKSGEEVLLQEESDNMVISHKALSEHEHKRNLNGIQIYVTNPNWYLTVAAISNSHSGK</sequence>
<keyword evidence="2" id="KW-1185">Reference proteome</keyword>
<protein>
    <submittedName>
        <fullName evidence="1">Uncharacterized protein</fullName>
    </submittedName>
</protein>
<name>A0ACB0J9D9_TRIPR</name>
<reference evidence="1" key="1">
    <citation type="submission" date="2023-10" db="EMBL/GenBank/DDBJ databases">
        <authorList>
            <person name="Rodriguez Cubillos JULIANA M."/>
            <person name="De Vega J."/>
        </authorList>
    </citation>
    <scope>NUCLEOTIDE SEQUENCE</scope>
</reference>
<evidence type="ECO:0000313" key="1">
    <source>
        <dbReference type="EMBL" id="CAJ2640826.1"/>
    </source>
</evidence>
<accession>A0ACB0J9D9</accession>
<dbReference type="EMBL" id="CASHSV030000024">
    <property type="protein sequence ID" value="CAJ2640826.1"/>
    <property type="molecule type" value="Genomic_DNA"/>
</dbReference>
<evidence type="ECO:0000313" key="2">
    <source>
        <dbReference type="Proteomes" id="UP001177021"/>
    </source>
</evidence>